<evidence type="ECO:0000313" key="3">
    <source>
        <dbReference type="Proteomes" id="UP001161409"/>
    </source>
</evidence>
<evidence type="ECO:0000313" key="2">
    <source>
        <dbReference type="EMBL" id="GLQ04867.1"/>
    </source>
</evidence>
<reference evidence="2" key="1">
    <citation type="journal article" date="2014" name="Int. J. Syst. Evol. Microbiol.">
        <title>Complete genome of a new Firmicutes species belonging to the dominant human colonic microbiota ('Ruminococcus bicirculans') reveals two chromosomes and a selective capacity to utilize plant glucans.</title>
        <authorList>
            <consortium name="NISC Comparative Sequencing Program"/>
            <person name="Wegmann U."/>
            <person name="Louis P."/>
            <person name="Goesmann A."/>
            <person name="Henrissat B."/>
            <person name="Duncan S.H."/>
            <person name="Flint H.J."/>
        </authorList>
    </citation>
    <scope>NUCLEOTIDE SEQUENCE</scope>
    <source>
        <strain evidence="2">NBRC 103408</strain>
    </source>
</reference>
<dbReference type="Gene3D" id="3.90.320.10">
    <property type="match status" value="1"/>
</dbReference>
<dbReference type="InterPro" id="IPR038726">
    <property type="entry name" value="PDDEXK_AddAB-type"/>
</dbReference>
<dbReference type="RefSeq" id="WP_169558910.1">
    <property type="nucleotide sequence ID" value="NZ_BSNF01000001.1"/>
</dbReference>
<proteinExistence type="predicted"/>
<dbReference type="Proteomes" id="UP001161409">
    <property type="component" value="Unassembled WGS sequence"/>
</dbReference>
<name>A0ABQ5TYI7_9PROT</name>
<evidence type="ECO:0000259" key="1">
    <source>
        <dbReference type="Pfam" id="PF12705"/>
    </source>
</evidence>
<protein>
    <submittedName>
        <fullName evidence="2">Double-strand break repair protein AddB</fullName>
    </submittedName>
</protein>
<dbReference type="InterPro" id="IPR011604">
    <property type="entry name" value="PDDEXK-like_dom_sf"/>
</dbReference>
<dbReference type="EMBL" id="BSNF01000001">
    <property type="protein sequence ID" value="GLQ04867.1"/>
    <property type="molecule type" value="Genomic_DNA"/>
</dbReference>
<dbReference type="InterPro" id="IPR014153">
    <property type="entry name" value="Ds_break_AddB"/>
</dbReference>
<dbReference type="Pfam" id="PF12705">
    <property type="entry name" value="PDDEXK_1"/>
    <property type="match status" value="1"/>
</dbReference>
<feature type="domain" description="PD-(D/E)XK endonuclease-like" evidence="1">
    <location>
        <begin position="725"/>
        <end position="961"/>
    </location>
</feature>
<dbReference type="NCBIfam" id="TIGR02786">
    <property type="entry name" value="addB_alphas"/>
    <property type="match status" value="1"/>
</dbReference>
<gene>
    <name evidence="2" type="ORF">GCM10007924_00880</name>
</gene>
<keyword evidence="3" id="KW-1185">Reference proteome</keyword>
<sequence length="998" mass="111389">MTSQSPHPRPNVLNIPPDISFVDCLARYLLDQYGDDLNAFGQVTILTTTRRAARALQNAFLRETKGKPLLLPRMRPLGDVDEDDLILGGDAALPGDSPDMLGLPPAIGSLRRQLLLSRLIQQRDPDGLDLSQCAGLARELARLLDQVHTESLDFADLKDLVPDEYAAHWQKTLEFLTVISDVWPTLMEAEGSLDPAKRRDLLIRAQVEAWQKEPPTHPVYAVGSTGSIPSTAELLSLVSRLPQGCVILPGLDRYLDDDSWEHVKREPGHPQYGLSRLLDRMGISRDEVGDIIRETARSCPPSRPAFLSNAMRPAETTDQWQQAGPLEAEAFDGVELMTCPGPQAEALVIALLMRETLESPRKTAVLITPDRDLSRRVSAELKRWDIEVDDSAGSSLDQSPPGVFLRLTAKMMASEADPVQLLAMLKHPYATMGLERSAVRRFVRLLEIRALRGPRPAPGLDGIRAVLDNRATRKTLPEGLMEWFDQMSELAREFETLSRQPDVDFRTFLIAHIRFAERLSQRHGEEQPHLWQGHFGEAAASFVSDLLQAADVMEGINPKSWPELLDNLMSGQMVRARYGMHPRLQIWGPIEGRLQRADLVIMGGLNDGIWPPEAASDPWMSRPMRKDFHLPVPEKKIGLSAHDFQQAFCAKQVVLTRSEKVDGTPMVPSRWLLRIETLLKKFGTGLETPVGAPYVQWQARLDQPAAYQPVAAPRPTPPVSARPRRLSVTRIEKWMKDPYSIFASSILELNPLDAIGENPGAADKGTIIHKALEDFIRAYPDTLPADAVDRLLEFGREAFADLLAFPAVWGFWWPRFERIADWFVAFEQERRSRFKPAVLEQKGTMRLAAPYADFVLSGTADRIDRSPLGELSILDYKTGYPPSVKEVDTGIAPQLALEAAMIKAGAFSDVPPGEVTELAYIRLSGGSPAGEFRQASKKKSAEELSVEALDGLNRLIAQFDREATPYLTRPRPDFVDRFNDYEHLARIREWSSGDGDDG</sequence>
<dbReference type="InterPro" id="IPR027417">
    <property type="entry name" value="P-loop_NTPase"/>
</dbReference>
<comment type="caution">
    <text evidence="2">The sequence shown here is derived from an EMBL/GenBank/DDBJ whole genome shotgun (WGS) entry which is preliminary data.</text>
</comment>
<dbReference type="SUPFAM" id="SSF52540">
    <property type="entry name" value="P-loop containing nucleoside triphosphate hydrolases"/>
    <property type="match status" value="1"/>
</dbReference>
<reference evidence="2" key="2">
    <citation type="submission" date="2023-01" db="EMBL/GenBank/DDBJ databases">
        <title>Draft genome sequence of Sneathiella chinensis strain NBRC 103408.</title>
        <authorList>
            <person name="Sun Q."/>
            <person name="Mori K."/>
        </authorList>
    </citation>
    <scope>NUCLEOTIDE SEQUENCE</scope>
    <source>
        <strain evidence="2">NBRC 103408</strain>
    </source>
</reference>
<accession>A0ABQ5TYI7</accession>
<organism evidence="2 3">
    <name type="scientific">Sneathiella chinensis</name>
    <dbReference type="NCBI Taxonomy" id="349750"/>
    <lineage>
        <taxon>Bacteria</taxon>
        <taxon>Pseudomonadati</taxon>
        <taxon>Pseudomonadota</taxon>
        <taxon>Alphaproteobacteria</taxon>
        <taxon>Sneathiellales</taxon>
        <taxon>Sneathiellaceae</taxon>
        <taxon>Sneathiella</taxon>
    </lineage>
</organism>